<protein>
    <recommendedName>
        <fullName evidence="4">ABC-2 type transport system permease protein</fullName>
    </recommendedName>
</protein>
<evidence type="ECO:0008006" key="4">
    <source>
        <dbReference type="Google" id="ProtNLM"/>
    </source>
</evidence>
<feature type="transmembrane region" description="Helical" evidence="1">
    <location>
        <begin position="223"/>
        <end position="242"/>
    </location>
</feature>
<accession>A0ABQ4CB54</accession>
<keyword evidence="1" id="KW-0812">Transmembrane</keyword>
<evidence type="ECO:0000313" key="3">
    <source>
        <dbReference type="Proteomes" id="UP000624325"/>
    </source>
</evidence>
<gene>
    <name evidence="2" type="ORF">Air01nite_60920</name>
</gene>
<comment type="caution">
    <text evidence="2">The sequence shown here is derived from an EMBL/GenBank/DDBJ whole genome shotgun (WGS) entry which is preliminary data.</text>
</comment>
<keyword evidence="1" id="KW-1133">Transmembrane helix</keyword>
<feature type="transmembrane region" description="Helical" evidence="1">
    <location>
        <begin position="162"/>
        <end position="182"/>
    </location>
</feature>
<sequence>MASGVRTATLAATPQDPPPFAVVRARLTHVPPRYVPAGRPFGAARIAWGLLTRQLRLVGWRVWAVAVVVIAAGAGYAASAPANRAGDLLSLVVPLVAALAVAAACGADGEAAELVRATPTSTRVLVLARLTLVLAVTVGVGTLASAAMAWPRGDLALAELFVTWFGPLVPLSALSFALAVLWRPEIGAATVLVCWMLRLLAPTALLDRGLAPVLDALWRPGPALLLGAVAVTFAAVVLAPLAGRRPVRVASS</sequence>
<organism evidence="2 3">
    <name type="scientific">Asanoa iriomotensis</name>
    <dbReference type="NCBI Taxonomy" id="234613"/>
    <lineage>
        <taxon>Bacteria</taxon>
        <taxon>Bacillati</taxon>
        <taxon>Actinomycetota</taxon>
        <taxon>Actinomycetes</taxon>
        <taxon>Micromonosporales</taxon>
        <taxon>Micromonosporaceae</taxon>
        <taxon>Asanoa</taxon>
    </lineage>
</organism>
<feature type="transmembrane region" description="Helical" evidence="1">
    <location>
        <begin position="127"/>
        <end position="150"/>
    </location>
</feature>
<keyword evidence="1" id="KW-0472">Membrane</keyword>
<keyword evidence="3" id="KW-1185">Reference proteome</keyword>
<name>A0ABQ4CB54_9ACTN</name>
<dbReference type="Proteomes" id="UP000624325">
    <property type="component" value="Unassembled WGS sequence"/>
</dbReference>
<dbReference type="EMBL" id="BONC01000058">
    <property type="protein sequence ID" value="GIF59997.1"/>
    <property type="molecule type" value="Genomic_DNA"/>
</dbReference>
<reference evidence="2 3" key="1">
    <citation type="submission" date="2021-01" db="EMBL/GenBank/DDBJ databases">
        <title>Whole genome shotgun sequence of Asanoa iriomotensis NBRC 100142.</title>
        <authorList>
            <person name="Komaki H."/>
            <person name="Tamura T."/>
        </authorList>
    </citation>
    <scope>NUCLEOTIDE SEQUENCE [LARGE SCALE GENOMIC DNA]</scope>
    <source>
        <strain evidence="2 3">NBRC 100142</strain>
    </source>
</reference>
<evidence type="ECO:0000256" key="1">
    <source>
        <dbReference type="SAM" id="Phobius"/>
    </source>
</evidence>
<feature type="transmembrane region" description="Helical" evidence="1">
    <location>
        <begin position="88"/>
        <end position="107"/>
    </location>
</feature>
<feature type="transmembrane region" description="Helical" evidence="1">
    <location>
        <begin position="62"/>
        <end position="82"/>
    </location>
</feature>
<evidence type="ECO:0000313" key="2">
    <source>
        <dbReference type="EMBL" id="GIF59997.1"/>
    </source>
</evidence>
<feature type="transmembrane region" description="Helical" evidence="1">
    <location>
        <begin position="189"/>
        <end position="211"/>
    </location>
</feature>
<proteinExistence type="predicted"/>